<evidence type="ECO:0000256" key="16">
    <source>
        <dbReference type="SAM" id="Phobius"/>
    </source>
</evidence>
<dbReference type="SUPFAM" id="SSF141868">
    <property type="entry name" value="EAL domain-like"/>
    <property type="match status" value="1"/>
</dbReference>
<dbReference type="EC" id="2.7.13.3" evidence="3"/>
<dbReference type="InterPro" id="IPR035919">
    <property type="entry name" value="EAL_sf"/>
</dbReference>
<dbReference type="Gene3D" id="3.40.50.2300">
    <property type="match status" value="1"/>
</dbReference>
<dbReference type="CDD" id="cd01948">
    <property type="entry name" value="EAL"/>
    <property type="match status" value="1"/>
</dbReference>
<evidence type="ECO:0000256" key="12">
    <source>
        <dbReference type="ARBA" id="ARBA00023012"/>
    </source>
</evidence>
<comment type="subcellular location">
    <subcellularLocation>
        <location evidence="2">Cell membrane</location>
        <topology evidence="2">Multi-pass membrane protein</topology>
    </subcellularLocation>
</comment>
<dbReference type="Gene3D" id="6.10.340.10">
    <property type="match status" value="1"/>
</dbReference>
<keyword evidence="13 16" id="KW-0472">Membrane</keyword>
<dbReference type="InterPro" id="IPR004358">
    <property type="entry name" value="Sig_transdc_His_kin-like_C"/>
</dbReference>
<dbReference type="AlphaFoldDB" id="A0A7W9CL73"/>
<evidence type="ECO:0000256" key="3">
    <source>
        <dbReference type="ARBA" id="ARBA00012438"/>
    </source>
</evidence>
<dbReference type="Pfam" id="PF00072">
    <property type="entry name" value="Response_reg"/>
    <property type="match status" value="1"/>
</dbReference>
<keyword evidence="11 16" id="KW-1133">Transmembrane helix</keyword>
<dbReference type="PRINTS" id="PR00344">
    <property type="entry name" value="BCTRLSENSOR"/>
</dbReference>
<evidence type="ECO:0000256" key="13">
    <source>
        <dbReference type="ARBA" id="ARBA00023136"/>
    </source>
</evidence>
<feature type="domain" description="HAMP" evidence="20">
    <location>
        <begin position="187"/>
        <end position="240"/>
    </location>
</feature>
<evidence type="ECO:0000256" key="11">
    <source>
        <dbReference type="ARBA" id="ARBA00022989"/>
    </source>
</evidence>
<dbReference type="InterPro" id="IPR036097">
    <property type="entry name" value="HisK_dim/P_sf"/>
</dbReference>
<dbReference type="SMART" id="SM00387">
    <property type="entry name" value="HATPase_c"/>
    <property type="match status" value="1"/>
</dbReference>
<evidence type="ECO:0000256" key="4">
    <source>
        <dbReference type="ARBA" id="ARBA00022475"/>
    </source>
</evidence>
<dbReference type="Gene3D" id="1.10.287.130">
    <property type="match status" value="1"/>
</dbReference>
<dbReference type="PANTHER" id="PTHR45339:SF1">
    <property type="entry name" value="HYBRID SIGNAL TRANSDUCTION HISTIDINE KINASE J"/>
    <property type="match status" value="1"/>
</dbReference>
<dbReference type="PROSITE" id="PS50885">
    <property type="entry name" value="HAMP"/>
    <property type="match status" value="1"/>
</dbReference>
<protein>
    <recommendedName>
        <fullName evidence="3">histidine kinase</fullName>
        <ecNumber evidence="3">2.7.13.3</ecNumber>
    </recommendedName>
</protein>
<evidence type="ECO:0000256" key="6">
    <source>
        <dbReference type="ARBA" id="ARBA00022679"/>
    </source>
</evidence>
<feature type="modified residue" description="4-aspartylphosphate" evidence="15">
    <location>
        <position position="667"/>
    </location>
</feature>
<dbReference type="InterPro" id="IPR003594">
    <property type="entry name" value="HATPase_dom"/>
</dbReference>
<keyword evidence="10" id="KW-0067">ATP-binding</keyword>
<keyword evidence="8" id="KW-0547">Nucleotide-binding</keyword>
<feature type="domain" description="Histidine kinase" evidence="17">
    <location>
        <begin position="280"/>
        <end position="498"/>
    </location>
</feature>
<evidence type="ECO:0000256" key="14">
    <source>
        <dbReference type="PROSITE-ProRule" id="PRU00110"/>
    </source>
</evidence>
<feature type="transmembrane region" description="Helical" evidence="16">
    <location>
        <begin position="160"/>
        <end position="183"/>
    </location>
</feature>
<dbReference type="Pfam" id="PF00512">
    <property type="entry name" value="HisKA"/>
    <property type="match status" value="1"/>
</dbReference>
<keyword evidence="6" id="KW-0808">Transferase</keyword>
<dbReference type="PROSITE" id="PS50894">
    <property type="entry name" value="HPT"/>
    <property type="match status" value="1"/>
</dbReference>
<evidence type="ECO:0000256" key="2">
    <source>
        <dbReference type="ARBA" id="ARBA00004651"/>
    </source>
</evidence>
<dbReference type="PROSITE" id="PS50109">
    <property type="entry name" value="HIS_KIN"/>
    <property type="match status" value="1"/>
</dbReference>
<proteinExistence type="predicted"/>
<dbReference type="PANTHER" id="PTHR45339">
    <property type="entry name" value="HYBRID SIGNAL TRANSDUCTION HISTIDINE KINASE J"/>
    <property type="match status" value="1"/>
</dbReference>
<evidence type="ECO:0000313" key="23">
    <source>
        <dbReference type="Proteomes" id="UP000545037"/>
    </source>
</evidence>
<evidence type="ECO:0000259" key="21">
    <source>
        <dbReference type="PROSITE" id="PS50894"/>
    </source>
</evidence>
<dbReference type="InterPro" id="IPR005467">
    <property type="entry name" value="His_kinase_dom"/>
</dbReference>
<dbReference type="InterPro" id="IPR003660">
    <property type="entry name" value="HAMP_dom"/>
</dbReference>
<evidence type="ECO:0000259" key="20">
    <source>
        <dbReference type="PROSITE" id="PS50885"/>
    </source>
</evidence>
<dbReference type="GO" id="GO:0000155">
    <property type="term" value="F:phosphorelay sensor kinase activity"/>
    <property type="evidence" value="ECO:0007669"/>
    <property type="project" value="InterPro"/>
</dbReference>
<evidence type="ECO:0000256" key="10">
    <source>
        <dbReference type="ARBA" id="ARBA00022840"/>
    </source>
</evidence>
<evidence type="ECO:0000259" key="18">
    <source>
        <dbReference type="PROSITE" id="PS50110"/>
    </source>
</evidence>
<keyword evidence="9" id="KW-0418">Kinase</keyword>
<evidence type="ECO:0000256" key="9">
    <source>
        <dbReference type="ARBA" id="ARBA00022777"/>
    </source>
</evidence>
<dbReference type="Pfam" id="PF00563">
    <property type="entry name" value="EAL"/>
    <property type="match status" value="1"/>
</dbReference>
<evidence type="ECO:0000256" key="1">
    <source>
        <dbReference type="ARBA" id="ARBA00000085"/>
    </source>
</evidence>
<dbReference type="FunFam" id="3.30.565.10:FF:000010">
    <property type="entry name" value="Sensor histidine kinase RcsC"/>
    <property type="match status" value="1"/>
</dbReference>
<evidence type="ECO:0000256" key="8">
    <source>
        <dbReference type="ARBA" id="ARBA00022741"/>
    </source>
</evidence>
<evidence type="ECO:0000313" key="22">
    <source>
        <dbReference type="EMBL" id="MBB5747529.1"/>
    </source>
</evidence>
<dbReference type="Gene3D" id="3.20.20.450">
    <property type="entry name" value="EAL domain"/>
    <property type="match status" value="1"/>
</dbReference>
<dbReference type="FunFam" id="1.10.287.130:FF:000004">
    <property type="entry name" value="Ethylene receptor 1"/>
    <property type="match status" value="1"/>
</dbReference>
<feature type="transmembrane region" description="Helical" evidence="16">
    <location>
        <begin position="15"/>
        <end position="36"/>
    </location>
</feature>
<keyword evidence="7 16" id="KW-0812">Transmembrane</keyword>
<feature type="domain" description="Response regulatory" evidence="18">
    <location>
        <begin position="618"/>
        <end position="738"/>
    </location>
</feature>
<dbReference type="CDD" id="cd00082">
    <property type="entry name" value="HisKA"/>
    <property type="match status" value="1"/>
</dbReference>
<dbReference type="InterPro" id="IPR001633">
    <property type="entry name" value="EAL_dom"/>
</dbReference>
<dbReference type="Pfam" id="PF02518">
    <property type="entry name" value="HATPase_c"/>
    <property type="match status" value="1"/>
</dbReference>
<dbReference type="SMART" id="SM00388">
    <property type="entry name" value="HisKA"/>
    <property type="match status" value="1"/>
</dbReference>
<keyword evidence="5 15" id="KW-0597">Phosphoprotein</keyword>
<dbReference type="InterPro" id="IPR036890">
    <property type="entry name" value="HATPase_C_sf"/>
</dbReference>
<dbReference type="SUPFAM" id="SSF55874">
    <property type="entry name" value="ATPase domain of HSP90 chaperone/DNA topoisomerase II/histidine kinase"/>
    <property type="match status" value="1"/>
</dbReference>
<dbReference type="InterPro" id="IPR008207">
    <property type="entry name" value="Sig_transdc_His_kin_Hpt_dom"/>
</dbReference>
<organism evidence="22 23">
    <name type="scientific">Brevundimonas variabilis</name>
    <dbReference type="NCBI Taxonomy" id="74312"/>
    <lineage>
        <taxon>Bacteria</taxon>
        <taxon>Pseudomonadati</taxon>
        <taxon>Pseudomonadota</taxon>
        <taxon>Alphaproteobacteria</taxon>
        <taxon>Caulobacterales</taxon>
        <taxon>Caulobacteraceae</taxon>
        <taxon>Brevundimonas</taxon>
    </lineage>
</organism>
<evidence type="ECO:0000256" key="15">
    <source>
        <dbReference type="PROSITE-ProRule" id="PRU00169"/>
    </source>
</evidence>
<dbReference type="InterPro" id="IPR003661">
    <property type="entry name" value="HisK_dim/P_dom"/>
</dbReference>
<dbReference type="CDD" id="cd16922">
    <property type="entry name" value="HATPase_EvgS-ArcB-TorS-like"/>
    <property type="match status" value="1"/>
</dbReference>
<name>A0A7W9CL73_9CAUL</name>
<evidence type="ECO:0000259" key="19">
    <source>
        <dbReference type="PROSITE" id="PS50883"/>
    </source>
</evidence>
<evidence type="ECO:0000256" key="5">
    <source>
        <dbReference type="ARBA" id="ARBA00022553"/>
    </source>
</evidence>
<sequence>MDMSPIAKGSLGRKLIGLVMGALLASFIVTALFATWNDLRQQAALEALKMTQIAQVIGSLSSDAVREGDRAKTFNAIRSVSQMPGVSYARVQARDGTLLAETGAGARLMSDATVDRDGSLSLWSALTTGSVQVTAPVMSQGETVGSITLFSKTPDLRDRVLATVWVTLLGALVAVLVGMLVAIRVARKISGPVVALARVVRGVHVTNDYSRPAEIAAEGEVADLVFGFNTMLEGIRDRDARIQAQIEGLEGEVQARTAELSLAKDAAESANAAKSDFLAVMSHEIRTPMNGILALSDMLAKSDLPARQQRYADVIAKSGQSLLSIINDILDFSKVEAGKMDLEAIEVDLAEVAEDVASLFSEKASQKGLDLAVFVHPSLPTVMADPVRLRQVVGNLVNNAIKFTETGGVIISIDRDAADGSRLLFSIEDTGPGIPANTLPTLFEAFTQADQSTTRKYGGTGLGLAICDRLVRSMGGEWKLSSTVGTGSTFAFSVDLPTVGTSPELPVIAPDWRLRIGEIGAQTRAAMMRYLKAIGAEEGLSEAAFLPANSRAAGPFSVRVCETEDEAADVPVDVCTLVKPLRRDEILAVIGQMASGRAPVLKQSQNARAEVVHFPGARVLVVDDAEVNREVATEALGRLGIVPTLAVDGVEAVEILRRQSFDLVLMDGSMPNLDGFEATRLIRAEEAADPGRGRTPIVALTAHVVGSGANAWRESGMDGVVHKPFTVSDLLGVLNRFCGDRAIAVTEARPAEQTAGPAVAADTINLLLFDPVIRAELMAMAEQGRSDFVDRVQGLYATNAPLRLADLKAAESQGDLEAAARAAHAMKSMSLSLGARAVAAEASQIETTARAGGSISGASVRIGTLLIQTLTGMGLAGASEATPAGDAAGGVPAPSALADLQRGIAAGELQVAYQSLVERNGQASGKVEALVRWVHTERGRLSPAEFVTCLEAEGTIAALTDFVLDRVMQELGDHSGIRVSVNASATEFQADGFADRVARALAARDFPAGRLEIEVTETAMLDIDCARRTIGELAAIGVGVALDDFGAGYTSLHALRELKFTTLKIDRSFVERCVEDTASAAIIHAVIGVGRSMGMKVVCEGVETAAQAEFLRIAGAHYLQGYFFHRPGSVDDLMATFAKAA</sequence>
<dbReference type="InterPro" id="IPR011006">
    <property type="entry name" value="CheY-like_superfamily"/>
</dbReference>
<evidence type="ECO:0000256" key="7">
    <source>
        <dbReference type="ARBA" id="ARBA00022692"/>
    </source>
</evidence>
<dbReference type="GO" id="GO:0005886">
    <property type="term" value="C:plasma membrane"/>
    <property type="evidence" value="ECO:0007669"/>
    <property type="project" value="UniProtKB-SubCell"/>
</dbReference>
<dbReference type="PROSITE" id="PS50110">
    <property type="entry name" value="RESPONSE_REGULATORY"/>
    <property type="match status" value="1"/>
</dbReference>
<keyword evidence="23" id="KW-1185">Reference proteome</keyword>
<keyword evidence="12" id="KW-0902">Two-component regulatory system</keyword>
<dbReference type="PROSITE" id="PS50883">
    <property type="entry name" value="EAL"/>
    <property type="match status" value="1"/>
</dbReference>
<dbReference type="SUPFAM" id="SSF47226">
    <property type="entry name" value="Histidine-containing phosphotransfer domain, HPT domain"/>
    <property type="match status" value="1"/>
</dbReference>
<dbReference type="Proteomes" id="UP000545037">
    <property type="component" value="Unassembled WGS sequence"/>
</dbReference>
<feature type="modified residue" description="Phosphohistidine" evidence="14">
    <location>
        <position position="824"/>
    </location>
</feature>
<accession>A0A7W9CL73</accession>
<keyword evidence="4" id="KW-1003">Cell membrane</keyword>
<gene>
    <name evidence="22" type="ORF">GGR13_003157</name>
</gene>
<dbReference type="SMART" id="SM00052">
    <property type="entry name" value="EAL"/>
    <property type="match status" value="1"/>
</dbReference>
<dbReference type="SUPFAM" id="SSF52172">
    <property type="entry name" value="CheY-like"/>
    <property type="match status" value="1"/>
</dbReference>
<dbReference type="InterPro" id="IPR036641">
    <property type="entry name" value="HPT_dom_sf"/>
</dbReference>
<dbReference type="Gene3D" id="1.20.120.160">
    <property type="entry name" value="HPT domain"/>
    <property type="match status" value="1"/>
</dbReference>
<evidence type="ECO:0000259" key="17">
    <source>
        <dbReference type="PROSITE" id="PS50109"/>
    </source>
</evidence>
<dbReference type="SUPFAM" id="SSF47384">
    <property type="entry name" value="Homodimeric domain of signal transducing histidine kinase"/>
    <property type="match status" value="1"/>
</dbReference>
<dbReference type="GO" id="GO:0005524">
    <property type="term" value="F:ATP binding"/>
    <property type="evidence" value="ECO:0007669"/>
    <property type="project" value="UniProtKB-KW"/>
</dbReference>
<dbReference type="Pfam" id="PF01627">
    <property type="entry name" value="Hpt"/>
    <property type="match status" value="1"/>
</dbReference>
<dbReference type="InterPro" id="IPR001789">
    <property type="entry name" value="Sig_transdc_resp-reg_receiver"/>
</dbReference>
<dbReference type="SMART" id="SM00448">
    <property type="entry name" value="REC"/>
    <property type="match status" value="1"/>
</dbReference>
<comment type="catalytic activity">
    <reaction evidence="1">
        <text>ATP + protein L-histidine = ADP + protein N-phospho-L-histidine.</text>
        <dbReference type="EC" id="2.7.13.3"/>
    </reaction>
</comment>
<feature type="domain" description="EAL" evidence="19">
    <location>
        <begin position="893"/>
        <end position="1141"/>
    </location>
</feature>
<feature type="domain" description="HPt" evidence="21">
    <location>
        <begin position="785"/>
        <end position="888"/>
    </location>
</feature>
<dbReference type="EMBL" id="JACHOR010000006">
    <property type="protein sequence ID" value="MBB5747529.1"/>
    <property type="molecule type" value="Genomic_DNA"/>
</dbReference>
<comment type="caution">
    <text evidence="22">The sequence shown here is derived from an EMBL/GenBank/DDBJ whole genome shotgun (WGS) entry which is preliminary data.</text>
</comment>
<dbReference type="CDD" id="cd17546">
    <property type="entry name" value="REC_hyHK_CKI1_RcsC-like"/>
    <property type="match status" value="1"/>
</dbReference>
<dbReference type="Gene3D" id="3.30.565.10">
    <property type="entry name" value="Histidine kinase-like ATPase, C-terminal domain"/>
    <property type="match status" value="1"/>
</dbReference>
<reference evidence="22 23" key="1">
    <citation type="submission" date="2020-08" db="EMBL/GenBank/DDBJ databases">
        <title>Genomic Encyclopedia of Type Strains, Phase IV (KMG-IV): sequencing the most valuable type-strain genomes for metagenomic binning, comparative biology and taxonomic classification.</title>
        <authorList>
            <person name="Goeker M."/>
        </authorList>
    </citation>
    <scope>NUCLEOTIDE SEQUENCE [LARGE SCALE GENOMIC DNA]</scope>
    <source>
        <strain evidence="22 23">DSM 4737</strain>
    </source>
</reference>